<dbReference type="Pfam" id="PF13601">
    <property type="entry name" value="HTH_34"/>
    <property type="match status" value="1"/>
</dbReference>
<accession>A0A7J9P626</accession>
<dbReference type="RefSeq" id="WP_181493523.1">
    <property type="nucleotide sequence ID" value="NZ_JACDUN010000001.1"/>
</dbReference>
<gene>
    <name evidence="2" type="ORF">HNP93_001352</name>
</gene>
<dbReference type="GO" id="GO:0006355">
    <property type="term" value="P:regulation of DNA-templated transcription"/>
    <property type="evidence" value="ECO:0007669"/>
    <property type="project" value="UniProtKB-ARBA"/>
</dbReference>
<dbReference type="GO" id="GO:0003677">
    <property type="term" value="F:DNA binding"/>
    <property type="evidence" value="ECO:0007669"/>
    <property type="project" value="UniProtKB-KW"/>
</dbReference>
<protein>
    <submittedName>
        <fullName evidence="2">DNA-binding HxlR family transcriptional regulator</fullName>
    </submittedName>
</protein>
<dbReference type="EMBL" id="JACDUN010000001">
    <property type="protein sequence ID" value="MBA2858651.1"/>
    <property type="molecule type" value="Genomic_DNA"/>
</dbReference>
<dbReference type="Proteomes" id="UP000558015">
    <property type="component" value="Unassembled WGS sequence"/>
</dbReference>
<reference evidence="2 3" key="1">
    <citation type="submission" date="2020-07" db="EMBL/GenBank/DDBJ databases">
        <title>Genomic Encyclopedia of Type Strains, Phase IV (KMG-V): Genome sequencing to study the core and pangenomes of soil and plant-associated prokaryotes.</title>
        <authorList>
            <person name="Whitman W."/>
        </authorList>
    </citation>
    <scope>NUCLEOTIDE SEQUENCE [LARGE SCALE GENOMIC DNA]</scope>
    <source>
        <strain evidence="2 3">C12</strain>
    </source>
</reference>
<evidence type="ECO:0000313" key="2">
    <source>
        <dbReference type="EMBL" id="MBA2858651.1"/>
    </source>
</evidence>
<proteinExistence type="predicted"/>
<organism evidence="2 3">
    <name type="scientific">Methanococcus maripaludis</name>
    <name type="common">Methanococcus deltae</name>
    <dbReference type="NCBI Taxonomy" id="39152"/>
    <lineage>
        <taxon>Archaea</taxon>
        <taxon>Methanobacteriati</taxon>
        <taxon>Methanobacteriota</taxon>
        <taxon>Methanomada group</taxon>
        <taxon>Methanococci</taxon>
        <taxon>Methanococcales</taxon>
        <taxon>Methanococcaceae</taxon>
        <taxon>Methanococcus</taxon>
    </lineage>
</organism>
<dbReference type="InterPro" id="IPR036388">
    <property type="entry name" value="WH-like_DNA-bd_sf"/>
</dbReference>
<dbReference type="SUPFAM" id="SSF46785">
    <property type="entry name" value="Winged helix' DNA-binding domain"/>
    <property type="match status" value="1"/>
</dbReference>
<dbReference type="InterPro" id="IPR036390">
    <property type="entry name" value="WH_DNA-bd_sf"/>
</dbReference>
<sequence>MTLKILAKKHVDRILRYLNEYGECYFGQIKSELEIDQSSLSTLLTELVNEEYISKREEQEGYKLPKSYYKLTELGKYSLIIYEEFENMQKMKSKFHNEIKGNVGQVINIDKADGLEINYKKGK</sequence>
<dbReference type="AlphaFoldDB" id="A0A7J9P626"/>
<evidence type="ECO:0000259" key="1">
    <source>
        <dbReference type="Pfam" id="PF13601"/>
    </source>
</evidence>
<evidence type="ECO:0000313" key="3">
    <source>
        <dbReference type="Proteomes" id="UP000558015"/>
    </source>
</evidence>
<feature type="domain" description="Winged helix DNA-binding" evidence="1">
    <location>
        <begin position="14"/>
        <end position="77"/>
    </location>
</feature>
<dbReference type="InterPro" id="IPR027395">
    <property type="entry name" value="WH_DNA-bd_dom"/>
</dbReference>
<comment type="caution">
    <text evidence="2">The sequence shown here is derived from an EMBL/GenBank/DDBJ whole genome shotgun (WGS) entry which is preliminary data.</text>
</comment>
<dbReference type="Gene3D" id="1.10.10.10">
    <property type="entry name" value="Winged helix-like DNA-binding domain superfamily/Winged helix DNA-binding domain"/>
    <property type="match status" value="1"/>
</dbReference>
<keyword evidence="2" id="KW-0238">DNA-binding</keyword>
<name>A0A7J9P626_METMI</name>